<evidence type="ECO:0000313" key="4">
    <source>
        <dbReference type="Proteomes" id="UP000789845"/>
    </source>
</evidence>
<feature type="transmembrane region" description="Helical" evidence="1">
    <location>
        <begin position="158"/>
        <end position="175"/>
    </location>
</feature>
<comment type="caution">
    <text evidence="3">The sequence shown here is derived from an EMBL/GenBank/DDBJ whole genome shotgun (WGS) entry which is preliminary data.</text>
</comment>
<name>A0A9C7GDI7_9BACI</name>
<protein>
    <recommendedName>
        <fullName evidence="2">CAAX prenyl protease 2/Lysostaphin resistance protein A-like domain-containing protein</fullName>
    </recommendedName>
</protein>
<dbReference type="EMBL" id="CAKJTG010000033">
    <property type="protein sequence ID" value="CAG9610333.1"/>
    <property type="molecule type" value="Genomic_DNA"/>
</dbReference>
<dbReference type="PANTHER" id="PTHR36435:SF6">
    <property type="entry name" value="ABORTIVE INFECTION PROTEIN"/>
    <property type="match status" value="1"/>
</dbReference>
<keyword evidence="1" id="KW-0812">Transmembrane</keyword>
<dbReference type="GO" id="GO:0080120">
    <property type="term" value="P:CAAX-box protein maturation"/>
    <property type="evidence" value="ECO:0007669"/>
    <property type="project" value="UniProtKB-ARBA"/>
</dbReference>
<dbReference type="InterPro" id="IPR003675">
    <property type="entry name" value="Rce1/LyrA-like_dom"/>
</dbReference>
<evidence type="ECO:0000259" key="2">
    <source>
        <dbReference type="Pfam" id="PF02517"/>
    </source>
</evidence>
<organism evidence="3 4">
    <name type="scientific">Pseudoneobacillus rhizosphaerae</name>
    <dbReference type="NCBI Taxonomy" id="2880968"/>
    <lineage>
        <taxon>Bacteria</taxon>
        <taxon>Bacillati</taxon>
        <taxon>Bacillota</taxon>
        <taxon>Bacilli</taxon>
        <taxon>Bacillales</taxon>
        <taxon>Bacillaceae</taxon>
        <taxon>Pseudoneobacillus</taxon>
    </lineage>
</organism>
<feature type="transmembrane region" description="Helical" evidence="1">
    <location>
        <begin position="7"/>
        <end position="33"/>
    </location>
</feature>
<dbReference type="RefSeq" id="WP_230498618.1">
    <property type="nucleotide sequence ID" value="NZ_CAKJTG010000033.1"/>
</dbReference>
<feature type="transmembrane region" description="Helical" evidence="1">
    <location>
        <begin position="84"/>
        <end position="104"/>
    </location>
</feature>
<keyword evidence="1" id="KW-1133">Transmembrane helix</keyword>
<feature type="transmembrane region" description="Helical" evidence="1">
    <location>
        <begin position="124"/>
        <end position="146"/>
    </location>
</feature>
<reference evidence="3" key="1">
    <citation type="submission" date="2021-10" db="EMBL/GenBank/DDBJ databases">
        <authorList>
            <person name="Criscuolo A."/>
        </authorList>
    </citation>
    <scope>NUCLEOTIDE SEQUENCE</scope>
    <source>
        <strain evidence="3">CIP111885</strain>
    </source>
</reference>
<dbReference type="AlphaFoldDB" id="A0A9C7GDI7"/>
<feature type="transmembrane region" description="Helical" evidence="1">
    <location>
        <begin position="45"/>
        <end position="64"/>
    </location>
</feature>
<dbReference type="Proteomes" id="UP000789845">
    <property type="component" value="Unassembled WGS sequence"/>
</dbReference>
<evidence type="ECO:0000256" key="1">
    <source>
        <dbReference type="SAM" id="Phobius"/>
    </source>
</evidence>
<evidence type="ECO:0000313" key="3">
    <source>
        <dbReference type="EMBL" id="CAG9610333.1"/>
    </source>
</evidence>
<keyword evidence="4" id="KW-1185">Reference proteome</keyword>
<feature type="domain" description="CAAX prenyl protease 2/Lysostaphin resistance protein A-like" evidence="2">
    <location>
        <begin position="127"/>
        <end position="214"/>
    </location>
</feature>
<dbReference type="PANTHER" id="PTHR36435">
    <property type="entry name" value="SLR1288 PROTEIN"/>
    <property type="match status" value="1"/>
</dbReference>
<dbReference type="Pfam" id="PF02517">
    <property type="entry name" value="Rce1-like"/>
    <property type="match status" value="1"/>
</dbReference>
<sequence length="244" mass="27764">MKKEYWIIIIVYIAMQLSGALVGGFFAIIDALLGREIGKSDMTYASYWLVISFTIATIIVLFILRKEMRVAMNARNGLSLEKSFLWAIAGIFLALISQSIAASIESMLGIKMGSENTQQIMRIIETFPAVIFVSSVLGPILEEIIFRKIIFGSLHKRFNFFLSALISSVIFALAHFEPEHILLYSAMGFTFAFLYVKTNRIWVPMFAHVAMNTFVVLIQSVYKDEIEKMIQDAEKIQSFIHFFI</sequence>
<proteinExistence type="predicted"/>
<accession>A0A9C7GDI7</accession>
<dbReference type="GO" id="GO:0004175">
    <property type="term" value="F:endopeptidase activity"/>
    <property type="evidence" value="ECO:0007669"/>
    <property type="project" value="UniProtKB-ARBA"/>
</dbReference>
<gene>
    <name evidence="3" type="ORF">NEOCIP111885_04107</name>
</gene>
<keyword evidence="1" id="KW-0472">Membrane</keyword>
<dbReference type="InterPro" id="IPR052710">
    <property type="entry name" value="CAAX_protease"/>
</dbReference>
<feature type="transmembrane region" description="Helical" evidence="1">
    <location>
        <begin position="181"/>
        <end position="196"/>
    </location>
</feature>